<dbReference type="Gene3D" id="3.90.79.10">
    <property type="entry name" value="Nucleoside Triphosphate Pyrophosphohydrolase"/>
    <property type="match status" value="1"/>
</dbReference>
<keyword evidence="2" id="KW-0378">Hydrolase</keyword>
<reference evidence="2 3" key="1">
    <citation type="journal article" date="2021" name="Arch. Microbiol.">
        <title>Myceligenerans indicum sp. nov., an actinobacterium isolated from mangrove sediment of Sundarbans, India.</title>
        <authorList>
            <person name="Asha K."/>
            <person name="Bhadury P."/>
        </authorList>
    </citation>
    <scope>NUCLEOTIDE SEQUENCE [LARGE SCALE GENOMIC DNA]</scope>
    <source>
        <strain evidence="2 3">I2</strain>
    </source>
</reference>
<dbReference type="EMBL" id="JABBYC010000005">
    <property type="protein sequence ID" value="MBL0885717.1"/>
    <property type="molecule type" value="Genomic_DNA"/>
</dbReference>
<dbReference type="InterPro" id="IPR054105">
    <property type="entry name" value="WHD_NrtR"/>
</dbReference>
<comment type="caution">
    <text evidence="2">The sequence shown here is derived from an EMBL/GenBank/DDBJ whole genome shotgun (WGS) entry which is preliminary data.</text>
</comment>
<keyword evidence="3" id="KW-1185">Reference proteome</keyword>
<dbReference type="GO" id="GO:0016787">
    <property type="term" value="F:hydrolase activity"/>
    <property type="evidence" value="ECO:0007669"/>
    <property type="project" value="UniProtKB-KW"/>
</dbReference>
<dbReference type="InterPro" id="IPR036390">
    <property type="entry name" value="WH_DNA-bd_sf"/>
</dbReference>
<dbReference type="SUPFAM" id="SSF46785">
    <property type="entry name" value="Winged helix' DNA-binding domain"/>
    <property type="match status" value="1"/>
</dbReference>
<evidence type="ECO:0000313" key="3">
    <source>
        <dbReference type="Proteomes" id="UP000675409"/>
    </source>
</evidence>
<gene>
    <name evidence="2" type="ORF">HGK34_05420</name>
</gene>
<feature type="domain" description="Nudix hydrolase" evidence="1">
    <location>
        <begin position="1"/>
        <end position="126"/>
    </location>
</feature>
<sequence length="217" mass="23743">MRASVFHVLLIERGEDPQAGMQALPGGFLSNETEGVHDAALRELREESGLDASELHIEQLAAYGEVGRDPRGRVLSVAYMAVAPGLPEPIAGTDASDASWVPVDDVLSGRVSLAFDHWQIVCDGVERARSKLERTSLALAFCDRTFTLTELQQVYEGVWGCQLDPRNFYRKVQSIPRFVELVGTVRRAAAGRPARLFRSGGGKVLYPPLVRPVSSEP</sequence>
<dbReference type="CDD" id="cd18873">
    <property type="entry name" value="NUDIX_NadM_like"/>
    <property type="match status" value="1"/>
</dbReference>
<accession>A0ABS1LHK4</accession>
<dbReference type="Pfam" id="PF00293">
    <property type="entry name" value="NUDIX"/>
    <property type="match status" value="1"/>
</dbReference>
<dbReference type="InterPro" id="IPR015797">
    <property type="entry name" value="NUDIX_hydrolase-like_dom_sf"/>
</dbReference>
<dbReference type="PROSITE" id="PS51462">
    <property type="entry name" value="NUDIX"/>
    <property type="match status" value="1"/>
</dbReference>
<dbReference type="PANTHER" id="PTHR43736">
    <property type="entry name" value="ADP-RIBOSE PYROPHOSPHATASE"/>
    <property type="match status" value="1"/>
</dbReference>
<dbReference type="SUPFAM" id="SSF55811">
    <property type="entry name" value="Nudix"/>
    <property type="match status" value="1"/>
</dbReference>
<proteinExistence type="predicted"/>
<protein>
    <submittedName>
        <fullName evidence="2">NUDIX hydrolase</fullName>
    </submittedName>
</protein>
<organism evidence="2 3">
    <name type="scientific">Myceligenerans indicum</name>
    <dbReference type="NCBI Taxonomy" id="2593663"/>
    <lineage>
        <taxon>Bacteria</taxon>
        <taxon>Bacillati</taxon>
        <taxon>Actinomycetota</taxon>
        <taxon>Actinomycetes</taxon>
        <taxon>Micrococcales</taxon>
        <taxon>Promicromonosporaceae</taxon>
        <taxon>Myceligenerans</taxon>
    </lineage>
</organism>
<dbReference type="InterPro" id="IPR036388">
    <property type="entry name" value="WH-like_DNA-bd_sf"/>
</dbReference>
<dbReference type="Gene3D" id="1.10.10.10">
    <property type="entry name" value="Winged helix-like DNA-binding domain superfamily/Winged helix DNA-binding domain"/>
    <property type="match status" value="1"/>
</dbReference>
<name>A0ABS1LHK4_9MICO</name>
<dbReference type="PANTHER" id="PTHR43736:SF4">
    <property type="entry name" value="SLR1690 PROTEIN"/>
    <property type="match status" value="1"/>
</dbReference>
<dbReference type="InterPro" id="IPR000086">
    <property type="entry name" value="NUDIX_hydrolase_dom"/>
</dbReference>
<dbReference type="Proteomes" id="UP000675409">
    <property type="component" value="Unassembled WGS sequence"/>
</dbReference>
<evidence type="ECO:0000259" key="1">
    <source>
        <dbReference type="PROSITE" id="PS51462"/>
    </source>
</evidence>
<evidence type="ECO:0000313" key="2">
    <source>
        <dbReference type="EMBL" id="MBL0885717.1"/>
    </source>
</evidence>
<dbReference type="Pfam" id="PF21906">
    <property type="entry name" value="WHD_NrtR"/>
    <property type="match status" value="1"/>
</dbReference>